<dbReference type="Pfam" id="PF12973">
    <property type="entry name" value="Cupin_7"/>
    <property type="match status" value="1"/>
</dbReference>
<dbReference type="EMBL" id="SZYH01000001">
    <property type="protein sequence ID" value="TKV69386.1"/>
    <property type="molecule type" value="Genomic_DNA"/>
</dbReference>
<keyword evidence="2" id="KW-0560">Oxidoreductase</keyword>
<evidence type="ECO:0000313" key="3">
    <source>
        <dbReference type="Proteomes" id="UP000308488"/>
    </source>
</evidence>
<comment type="caution">
    <text evidence="2">The sequence shown here is derived from an EMBL/GenBank/DDBJ whole genome shotgun (WGS) entry which is preliminary data.</text>
</comment>
<reference evidence="2 3" key="1">
    <citation type="submission" date="2019-05" db="EMBL/GenBank/DDBJ databases">
        <title>Marinobacter panjinensis sp. nov., a moderately halophilic bacterium isolated from sea tidal flat environment.</title>
        <authorList>
            <person name="Yang W."/>
            <person name="An M."/>
            <person name="He W."/>
            <person name="Luo X."/>
            <person name="Zhu L."/>
            <person name="Chen G."/>
            <person name="Zhang Y."/>
            <person name="Wang Y."/>
        </authorList>
    </citation>
    <scope>NUCLEOTIDE SEQUENCE [LARGE SCALE GENOMIC DNA]</scope>
    <source>
        <strain evidence="2 3">PJ-16</strain>
    </source>
</reference>
<dbReference type="Gene3D" id="2.60.120.10">
    <property type="entry name" value="Jelly Rolls"/>
    <property type="match status" value="1"/>
</dbReference>
<sequence length="176" mass="19919">MTTPNQVFEHHELLYVNSKNQPVYEDAMPGVPGIDVQPLFLDPHNGVWVLKVWFHPGVTLPRHYHTGTVHLFTISGHWEYKEYPNDPQTDGCYLYEPGGSIHQFTTPATNTGPTETLMVVHGANVNFDDDGNYLGIMDASDIMIMLDNLIRERGLEPANYITPPQPDHNARVRNVK</sequence>
<dbReference type="GO" id="GO:0051213">
    <property type="term" value="F:dioxygenase activity"/>
    <property type="evidence" value="ECO:0007669"/>
    <property type="project" value="UniProtKB-KW"/>
</dbReference>
<dbReference type="InterPro" id="IPR011051">
    <property type="entry name" value="RmlC_Cupin_sf"/>
</dbReference>
<dbReference type="Proteomes" id="UP000308488">
    <property type="component" value="Unassembled WGS sequence"/>
</dbReference>
<keyword evidence="3" id="KW-1185">Reference proteome</keyword>
<evidence type="ECO:0000313" key="2">
    <source>
        <dbReference type="EMBL" id="TKV69386.1"/>
    </source>
</evidence>
<dbReference type="SUPFAM" id="SSF51182">
    <property type="entry name" value="RmlC-like cupins"/>
    <property type="match status" value="1"/>
</dbReference>
<proteinExistence type="predicted"/>
<dbReference type="InterPro" id="IPR025979">
    <property type="entry name" value="ChrR-like_cupin_dom"/>
</dbReference>
<dbReference type="AlphaFoldDB" id="A0A4U6RA30"/>
<feature type="domain" description="ChrR-like cupin" evidence="1">
    <location>
        <begin position="29"/>
        <end position="123"/>
    </location>
</feature>
<dbReference type="CDD" id="cd20302">
    <property type="entry name" value="cupin_DAD"/>
    <property type="match status" value="1"/>
</dbReference>
<accession>A0A4U6RA30</accession>
<gene>
    <name evidence="2" type="ORF">FDP08_15385</name>
</gene>
<dbReference type="OrthoDB" id="564955at2"/>
<protein>
    <submittedName>
        <fullName evidence="2">2,4'-dihydroxyacetophenone dioxygenase</fullName>
    </submittedName>
</protein>
<evidence type="ECO:0000259" key="1">
    <source>
        <dbReference type="Pfam" id="PF12973"/>
    </source>
</evidence>
<dbReference type="InterPro" id="IPR014710">
    <property type="entry name" value="RmlC-like_jellyroll"/>
</dbReference>
<dbReference type="RefSeq" id="WP_137437001.1">
    <property type="nucleotide sequence ID" value="NZ_SZYH01000001.1"/>
</dbReference>
<keyword evidence="2" id="KW-0223">Dioxygenase</keyword>
<organism evidence="2 3">
    <name type="scientific">Marinobacter panjinensis</name>
    <dbReference type="NCBI Taxonomy" id="2576384"/>
    <lineage>
        <taxon>Bacteria</taxon>
        <taxon>Pseudomonadati</taxon>
        <taxon>Pseudomonadota</taxon>
        <taxon>Gammaproteobacteria</taxon>
        <taxon>Pseudomonadales</taxon>
        <taxon>Marinobacteraceae</taxon>
        <taxon>Marinobacter</taxon>
    </lineage>
</organism>
<name>A0A4U6RA30_9GAMM</name>